<feature type="compositionally biased region" description="Basic and acidic residues" evidence="1">
    <location>
        <begin position="111"/>
        <end position="121"/>
    </location>
</feature>
<feature type="region of interest" description="Disordered" evidence="1">
    <location>
        <begin position="407"/>
        <end position="451"/>
    </location>
</feature>
<evidence type="ECO:0000313" key="3">
    <source>
        <dbReference type="Proteomes" id="UP000818624"/>
    </source>
</evidence>
<feature type="compositionally biased region" description="Low complexity" evidence="1">
    <location>
        <begin position="192"/>
        <end position="202"/>
    </location>
</feature>
<feature type="compositionally biased region" description="Basic and acidic residues" evidence="1">
    <location>
        <begin position="15"/>
        <end position="31"/>
    </location>
</feature>
<protein>
    <submittedName>
        <fullName evidence="2">Uncharacterized protein</fullName>
    </submittedName>
</protein>
<feature type="compositionally biased region" description="Low complexity" evidence="1">
    <location>
        <begin position="94"/>
        <end position="110"/>
    </location>
</feature>
<feature type="region of interest" description="Disordered" evidence="1">
    <location>
        <begin position="289"/>
        <end position="342"/>
    </location>
</feature>
<accession>A0ABY8EQA0</accession>
<feature type="compositionally biased region" description="Polar residues" evidence="1">
    <location>
        <begin position="1"/>
        <end position="12"/>
    </location>
</feature>
<feature type="compositionally biased region" description="Low complexity" evidence="1">
    <location>
        <begin position="125"/>
        <end position="145"/>
    </location>
</feature>
<feature type="region of interest" description="Disordered" evidence="1">
    <location>
        <begin position="1"/>
        <end position="245"/>
    </location>
</feature>
<name>A0ABY8EQA0_MALFU</name>
<dbReference type="EMBL" id="CP046235">
    <property type="protein sequence ID" value="WFD47783.1"/>
    <property type="molecule type" value="Genomic_DNA"/>
</dbReference>
<feature type="compositionally biased region" description="Polar residues" evidence="1">
    <location>
        <begin position="312"/>
        <end position="321"/>
    </location>
</feature>
<organism evidence="2 3">
    <name type="scientific">Malassezia furfur</name>
    <name type="common">Pityriasis versicolor infection agent</name>
    <name type="synonym">Pityrosporum furfur</name>
    <dbReference type="NCBI Taxonomy" id="55194"/>
    <lineage>
        <taxon>Eukaryota</taxon>
        <taxon>Fungi</taxon>
        <taxon>Dikarya</taxon>
        <taxon>Basidiomycota</taxon>
        <taxon>Ustilaginomycotina</taxon>
        <taxon>Malasseziomycetes</taxon>
        <taxon>Malasseziales</taxon>
        <taxon>Malasseziaceae</taxon>
        <taxon>Malassezia</taxon>
    </lineage>
</organism>
<feature type="region of interest" description="Disordered" evidence="1">
    <location>
        <begin position="514"/>
        <end position="567"/>
    </location>
</feature>
<dbReference type="Proteomes" id="UP000818624">
    <property type="component" value="Chromosome 2"/>
</dbReference>
<feature type="compositionally biased region" description="Pro residues" evidence="1">
    <location>
        <begin position="180"/>
        <end position="191"/>
    </location>
</feature>
<proteinExistence type="predicted"/>
<evidence type="ECO:0000313" key="2">
    <source>
        <dbReference type="EMBL" id="WFD47783.1"/>
    </source>
</evidence>
<gene>
    <name evidence="2" type="ORF">GLX27_002445</name>
</gene>
<keyword evidence="3" id="KW-1185">Reference proteome</keyword>
<sequence length="567" mass="61369">MELPQLSLSLSNEDIMPKEEGQIADAHEHRAASPSTTDRNASGLGEKEEGSNPEQDSPSDGPVQLTDTATDGDISLKAPNHASEPVAQEQLLGPAAQASPTPATPQTPAAKSDEAEQRSYFDSRSALSPSQSPAISSRSPRPSSPFTGALYRLPGSLRRHRSTRSTKSAASKDPSDEHPPQSPVPKSPVPKSPASKSPAPQQTHTQHRMVMLSQNTQRNDSQMRAKPQTTDYSSQPSALEATAGRSLFPDLCHDSMYFPGVSSPPERPLTHGDVRRIYAELLAERDAAKPPTLSRRVGKFMRRMRGVKDSQPADQGSQIRARTQPYPVRRSAPPMPEDDQINVAGPDMLEAAMQGCQKSSVMSPEPMPTLQVGEYGNVVHFAEPVPEESEEEEEPETPAIAITSPSIEASLDQAPVPEEAPVQEADADTSSSSLVPTELVEAPRRRKKRSASVLEAVTLPPALRSSTTLEPTVKPMVQAPFFPPSPSSVKQELPTLDDMVDTLGWEKALELIQQEKRNEPKSLRSTTRFRASGAENVPPGCDTPRSRARMQGTPGRPRARLQANGLR</sequence>
<feature type="compositionally biased region" description="Polar residues" evidence="1">
    <location>
        <begin position="212"/>
        <end position="237"/>
    </location>
</feature>
<feature type="compositionally biased region" description="Basic residues" evidence="1">
    <location>
        <begin position="296"/>
        <end position="305"/>
    </location>
</feature>
<evidence type="ECO:0000256" key="1">
    <source>
        <dbReference type="SAM" id="MobiDB-lite"/>
    </source>
</evidence>
<reference evidence="2 3" key="1">
    <citation type="journal article" date="2020" name="Elife">
        <title>Loss of centromere function drives karyotype evolution in closely related Malassezia species.</title>
        <authorList>
            <person name="Sankaranarayanan S.R."/>
            <person name="Ianiri G."/>
            <person name="Coelho M.A."/>
            <person name="Reza M.H."/>
            <person name="Thimmappa B.C."/>
            <person name="Ganguly P."/>
            <person name="Vadnala R.N."/>
            <person name="Sun S."/>
            <person name="Siddharthan R."/>
            <person name="Tellgren-Roth C."/>
            <person name="Dawson T.L."/>
            <person name="Heitman J."/>
            <person name="Sanyal K."/>
        </authorList>
    </citation>
    <scope>NUCLEOTIDE SEQUENCE [LARGE SCALE GENOMIC DNA]</scope>
    <source>
        <strain evidence="2">CBS14141</strain>
    </source>
</reference>